<evidence type="ECO:0000313" key="2">
    <source>
        <dbReference type="EMBL" id="TFK87546.1"/>
    </source>
</evidence>
<name>A0A5C3PD70_9APHY</name>
<dbReference type="AlphaFoldDB" id="A0A5C3PD70"/>
<keyword evidence="3" id="KW-1185">Reference proteome</keyword>
<dbReference type="EMBL" id="ML211148">
    <property type="protein sequence ID" value="TFK87546.1"/>
    <property type="molecule type" value="Genomic_DNA"/>
</dbReference>
<evidence type="ECO:0000256" key="1">
    <source>
        <dbReference type="SAM" id="SignalP"/>
    </source>
</evidence>
<gene>
    <name evidence="2" type="ORF">K466DRAFT_586266</name>
</gene>
<organism evidence="2 3">
    <name type="scientific">Polyporus arcularius HHB13444</name>
    <dbReference type="NCBI Taxonomy" id="1314778"/>
    <lineage>
        <taxon>Eukaryota</taxon>
        <taxon>Fungi</taxon>
        <taxon>Dikarya</taxon>
        <taxon>Basidiomycota</taxon>
        <taxon>Agaricomycotina</taxon>
        <taxon>Agaricomycetes</taxon>
        <taxon>Polyporales</taxon>
        <taxon>Polyporaceae</taxon>
        <taxon>Polyporus</taxon>
    </lineage>
</organism>
<sequence>MNEDIFVLILYLCIPDVSLSPMDQDLRRTFLRTTSASQCCVSSTPPHLAELQTQDSCDPQRDARVPPDRYHRLFGVSK</sequence>
<accession>A0A5C3PD70</accession>
<feature type="chain" id="PRO_5022743472" evidence="1">
    <location>
        <begin position="20"/>
        <end position="78"/>
    </location>
</feature>
<keyword evidence="1" id="KW-0732">Signal</keyword>
<evidence type="ECO:0000313" key="3">
    <source>
        <dbReference type="Proteomes" id="UP000308197"/>
    </source>
</evidence>
<dbReference type="InParanoid" id="A0A5C3PD70"/>
<protein>
    <submittedName>
        <fullName evidence="2">Uncharacterized protein</fullName>
    </submittedName>
</protein>
<reference evidence="2 3" key="1">
    <citation type="journal article" date="2019" name="Nat. Ecol. Evol.">
        <title>Megaphylogeny resolves global patterns of mushroom evolution.</title>
        <authorList>
            <person name="Varga T."/>
            <person name="Krizsan K."/>
            <person name="Foldi C."/>
            <person name="Dima B."/>
            <person name="Sanchez-Garcia M."/>
            <person name="Sanchez-Ramirez S."/>
            <person name="Szollosi G.J."/>
            <person name="Szarkandi J.G."/>
            <person name="Papp V."/>
            <person name="Albert L."/>
            <person name="Andreopoulos W."/>
            <person name="Angelini C."/>
            <person name="Antonin V."/>
            <person name="Barry K.W."/>
            <person name="Bougher N.L."/>
            <person name="Buchanan P."/>
            <person name="Buyck B."/>
            <person name="Bense V."/>
            <person name="Catcheside P."/>
            <person name="Chovatia M."/>
            <person name="Cooper J."/>
            <person name="Damon W."/>
            <person name="Desjardin D."/>
            <person name="Finy P."/>
            <person name="Geml J."/>
            <person name="Haridas S."/>
            <person name="Hughes K."/>
            <person name="Justo A."/>
            <person name="Karasinski D."/>
            <person name="Kautmanova I."/>
            <person name="Kiss B."/>
            <person name="Kocsube S."/>
            <person name="Kotiranta H."/>
            <person name="LaButti K.M."/>
            <person name="Lechner B.E."/>
            <person name="Liimatainen K."/>
            <person name="Lipzen A."/>
            <person name="Lukacs Z."/>
            <person name="Mihaltcheva S."/>
            <person name="Morgado L.N."/>
            <person name="Niskanen T."/>
            <person name="Noordeloos M.E."/>
            <person name="Ohm R.A."/>
            <person name="Ortiz-Santana B."/>
            <person name="Ovrebo C."/>
            <person name="Racz N."/>
            <person name="Riley R."/>
            <person name="Savchenko A."/>
            <person name="Shiryaev A."/>
            <person name="Soop K."/>
            <person name="Spirin V."/>
            <person name="Szebenyi C."/>
            <person name="Tomsovsky M."/>
            <person name="Tulloss R.E."/>
            <person name="Uehling J."/>
            <person name="Grigoriev I.V."/>
            <person name="Vagvolgyi C."/>
            <person name="Papp T."/>
            <person name="Martin F.M."/>
            <person name="Miettinen O."/>
            <person name="Hibbett D.S."/>
            <person name="Nagy L.G."/>
        </authorList>
    </citation>
    <scope>NUCLEOTIDE SEQUENCE [LARGE SCALE GENOMIC DNA]</scope>
    <source>
        <strain evidence="2 3">HHB13444</strain>
    </source>
</reference>
<proteinExistence type="predicted"/>
<dbReference type="Proteomes" id="UP000308197">
    <property type="component" value="Unassembled WGS sequence"/>
</dbReference>
<feature type="signal peptide" evidence="1">
    <location>
        <begin position="1"/>
        <end position="19"/>
    </location>
</feature>